<dbReference type="EMBL" id="WHNP01000058">
    <property type="protein sequence ID" value="MPW22154.1"/>
    <property type="molecule type" value="Genomic_DNA"/>
</dbReference>
<evidence type="ECO:0000313" key="2">
    <source>
        <dbReference type="EMBL" id="MPW22154.1"/>
    </source>
</evidence>
<gene>
    <name evidence="2" type="ORF">GCT13_36310</name>
</gene>
<name>A0A7X1TK90_9BURK</name>
<dbReference type="AlphaFoldDB" id="A0A7X1TK90"/>
<accession>A0A7X1TK90</accession>
<evidence type="ECO:0000256" key="1">
    <source>
        <dbReference type="SAM" id="MobiDB-lite"/>
    </source>
</evidence>
<protein>
    <submittedName>
        <fullName evidence="2">Uncharacterized protein</fullName>
    </submittedName>
</protein>
<sequence>MQHLINRAVVAAILFDPKVAETLLEIPDAALGRMFKNHLCKVVGQAMVYGIDLPALREEEERLRERVKRASKRAPEHEPLPGPNKANVARYPLVLQGKVLRVHDFCMAAGITEKKLDKFVDSGRMFRVYFGPEAYCPAFFLSSMIFRDDFKNVIRGLGKTDPWVMFDFFTTPIESLGGATPLQRLSVEDVEPVVEEAKSFAEQYAQLYASAQGDS</sequence>
<comment type="caution">
    <text evidence="2">The sequence shown here is derived from an EMBL/GenBank/DDBJ whole genome shotgun (WGS) entry which is preliminary data.</text>
</comment>
<organism evidence="2 3">
    <name type="scientific">Paraburkholderia franconis</name>
    <dbReference type="NCBI Taxonomy" id="2654983"/>
    <lineage>
        <taxon>Bacteria</taxon>
        <taxon>Pseudomonadati</taxon>
        <taxon>Pseudomonadota</taxon>
        <taxon>Betaproteobacteria</taxon>
        <taxon>Burkholderiales</taxon>
        <taxon>Burkholderiaceae</taxon>
        <taxon>Paraburkholderia</taxon>
    </lineage>
</organism>
<dbReference type="Proteomes" id="UP000484381">
    <property type="component" value="Unassembled WGS sequence"/>
</dbReference>
<dbReference type="RefSeq" id="WP_152766625.1">
    <property type="nucleotide sequence ID" value="NZ_WHNP01000058.1"/>
</dbReference>
<proteinExistence type="predicted"/>
<feature type="region of interest" description="Disordered" evidence="1">
    <location>
        <begin position="64"/>
        <end position="85"/>
    </location>
</feature>
<evidence type="ECO:0000313" key="3">
    <source>
        <dbReference type="Proteomes" id="UP000484381"/>
    </source>
</evidence>
<keyword evidence="3" id="KW-1185">Reference proteome</keyword>
<reference evidence="2 3" key="1">
    <citation type="submission" date="2019-10" db="EMBL/GenBank/DDBJ databases">
        <title>Paraburkholderia sp. isolated from nodules of Mimosa pudica from Brazilian Atlantic Forest soils.</title>
        <authorList>
            <person name="Paulitsch F."/>
            <person name="Hungria M."/>
            <person name="Dall'Agnol R."/>
        </authorList>
    </citation>
    <scope>NUCLEOTIDE SEQUENCE [LARGE SCALE GENOMIC DNA]</scope>
    <source>
        <strain evidence="2 3">CNPSo 3157</strain>
    </source>
</reference>